<organism evidence="2">
    <name type="scientific">Pararge aegeria</name>
    <name type="common">speckled wood butterfly</name>
    <dbReference type="NCBI Taxonomy" id="116150"/>
    <lineage>
        <taxon>Eukaryota</taxon>
        <taxon>Metazoa</taxon>
        <taxon>Ecdysozoa</taxon>
        <taxon>Arthropoda</taxon>
        <taxon>Hexapoda</taxon>
        <taxon>Insecta</taxon>
        <taxon>Pterygota</taxon>
        <taxon>Neoptera</taxon>
        <taxon>Endopterygota</taxon>
        <taxon>Lepidoptera</taxon>
        <taxon>Glossata</taxon>
        <taxon>Ditrysia</taxon>
        <taxon>Papilionoidea</taxon>
        <taxon>Nymphalidae</taxon>
        <taxon>Satyrinae</taxon>
        <taxon>Satyrini</taxon>
        <taxon>Parargina</taxon>
        <taxon>Pararge</taxon>
    </lineage>
</organism>
<name>S4P0A8_9NEOP</name>
<accession>S4P0A8</accession>
<proteinExistence type="predicted"/>
<keyword evidence="1" id="KW-1133">Transmembrane helix</keyword>
<dbReference type="AlphaFoldDB" id="S4P0A8"/>
<dbReference type="EMBL" id="GAIX01013030">
    <property type="protein sequence ID" value="JAA79530.1"/>
    <property type="molecule type" value="Transcribed_RNA"/>
</dbReference>
<feature type="transmembrane region" description="Helical" evidence="1">
    <location>
        <begin position="51"/>
        <end position="74"/>
    </location>
</feature>
<keyword evidence="1" id="KW-0812">Transmembrane</keyword>
<evidence type="ECO:0000313" key="2">
    <source>
        <dbReference type="EMBL" id="JAA79530.1"/>
    </source>
</evidence>
<sequence>MICFAVEIPTMYSGFKTISYYRKLLLSGLHSVYLSENVHQRKLTQLKCRKLLLIYKIFICRLNSVIVIMAQISLMKSLYLFSRKTLTKLSIKVSWANVIQNSSAFG</sequence>
<evidence type="ECO:0000256" key="1">
    <source>
        <dbReference type="SAM" id="Phobius"/>
    </source>
</evidence>
<reference evidence="2" key="1">
    <citation type="journal article" date="2013" name="BMC Genomics">
        <title>Unscrambling butterfly oogenesis.</title>
        <authorList>
            <person name="Carter J.M."/>
            <person name="Baker S.C."/>
            <person name="Pink R."/>
            <person name="Carter D.R."/>
            <person name="Collins A."/>
            <person name="Tomlin J."/>
            <person name="Gibbs M."/>
            <person name="Breuker C.J."/>
        </authorList>
    </citation>
    <scope>NUCLEOTIDE SEQUENCE</scope>
    <source>
        <tissue evidence="2">Ovary</tissue>
    </source>
</reference>
<protein>
    <submittedName>
        <fullName evidence="2">Uncharacterized protein</fullName>
    </submittedName>
</protein>
<reference evidence="2" key="2">
    <citation type="submission" date="2013-05" db="EMBL/GenBank/DDBJ databases">
        <authorList>
            <person name="Carter J.-M."/>
            <person name="Baker S.C."/>
            <person name="Pink R."/>
            <person name="Carter D.R.F."/>
            <person name="Collins A."/>
            <person name="Tomlin J."/>
            <person name="Gibbs M."/>
            <person name="Breuker C.J."/>
        </authorList>
    </citation>
    <scope>NUCLEOTIDE SEQUENCE</scope>
    <source>
        <tissue evidence="2">Ovary</tissue>
    </source>
</reference>
<keyword evidence="1" id="KW-0472">Membrane</keyword>